<evidence type="ECO:0000256" key="1">
    <source>
        <dbReference type="ARBA" id="ARBA00022801"/>
    </source>
</evidence>
<organism evidence="2">
    <name type="scientific">Dichomitus squalens</name>
    <dbReference type="NCBI Taxonomy" id="114155"/>
    <lineage>
        <taxon>Eukaryota</taxon>
        <taxon>Fungi</taxon>
        <taxon>Dikarya</taxon>
        <taxon>Basidiomycota</taxon>
        <taxon>Agaricomycotina</taxon>
        <taxon>Agaricomycetes</taxon>
        <taxon>Polyporales</taxon>
        <taxon>Polyporaceae</taxon>
        <taxon>Dichomitus</taxon>
    </lineage>
</organism>
<dbReference type="AlphaFoldDB" id="A0A4Q9MNL1"/>
<evidence type="ECO:0000313" key="2">
    <source>
        <dbReference type="EMBL" id="TBU29239.1"/>
    </source>
</evidence>
<dbReference type="Pfam" id="PF00657">
    <property type="entry name" value="Lipase_GDSL"/>
    <property type="match status" value="1"/>
</dbReference>
<dbReference type="InterPro" id="IPR001087">
    <property type="entry name" value="GDSL"/>
</dbReference>
<dbReference type="EMBL" id="ML143414">
    <property type="protein sequence ID" value="TBU29239.1"/>
    <property type="molecule type" value="Genomic_DNA"/>
</dbReference>
<gene>
    <name evidence="2" type="ORF">BD311DRAFT_720726</name>
</gene>
<dbReference type="Proteomes" id="UP000292957">
    <property type="component" value="Unassembled WGS sequence"/>
</dbReference>
<dbReference type="InterPro" id="IPR051058">
    <property type="entry name" value="GDSL_Est/Lipase"/>
</dbReference>
<dbReference type="OrthoDB" id="1600564at2759"/>
<dbReference type="Gene3D" id="3.40.50.1110">
    <property type="entry name" value="SGNH hydrolase"/>
    <property type="match status" value="1"/>
</dbReference>
<name>A0A4Q9MNL1_9APHY</name>
<reference evidence="2" key="1">
    <citation type="submission" date="2019-01" db="EMBL/GenBank/DDBJ databases">
        <title>Draft genome sequences of three monokaryotic isolates of the white-rot basidiomycete fungus Dichomitus squalens.</title>
        <authorList>
            <consortium name="DOE Joint Genome Institute"/>
            <person name="Lopez S.C."/>
            <person name="Andreopoulos B."/>
            <person name="Pangilinan J."/>
            <person name="Lipzen A."/>
            <person name="Riley R."/>
            <person name="Ahrendt S."/>
            <person name="Ng V."/>
            <person name="Barry K."/>
            <person name="Daum C."/>
            <person name="Grigoriev I.V."/>
            <person name="Hilden K.S."/>
            <person name="Makela M.R."/>
            <person name="de Vries R.P."/>
        </authorList>
    </citation>
    <scope>NUCLEOTIDE SEQUENCE [LARGE SCALE GENOMIC DNA]</scope>
    <source>
        <strain evidence="2">OM18370.1</strain>
    </source>
</reference>
<protein>
    <recommendedName>
        <fullName evidence="3">Carbohydrate esterase family 16 protein</fullName>
    </recommendedName>
</protein>
<proteinExistence type="predicted"/>
<keyword evidence="1" id="KW-0378">Hydrolase</keyword>
<dbReference type="PANTHER" id="PTHR45648">
    <property type="entry name" value="GDSL LIPASE/ACYLHYDROLASE FAMILY PROTEIN (AFU_ORTHOLOGUE AFUA_4G14700)"/>
    <property type="match status" value="1"/>
</dbReference>
<sequence>MGESVVLSITDQWRSFEKIKYLVVFGDSFSSVGYTSKDLPPSADMPLGVPSPGITSCEVVNEATGEVTYEPNWVGYLSQKVNSERNAKRNADPLLVYDYAVPGDTVARMKLWQVGKEFMPTMGQHPEWAPWTSLDSLFVTWIGTNDCTWNLRLQVSSAQASLVDLFKAQTRLYNAGARNFCLIDVPPCHRFPKGSKSPRAKDAFAVWNSMLSESAKNFGAAHPDATVFIFSSWELVSRLLSDTPSTGYPTENIDRTALFVDGFHPSHQVHAILANELHEFFSHVSSSPSPKAN</sequence>
<dbReference type="SUPFAM" id="SSF52266">
    <property type="entry name" value="SGNH hydrolase"/>
    <property type="match status" value="1"/>
</dbReference>
<dbReference type="GO" id="GO:0016788">
    <property type="term" value="F:hydrolase activity, acting on ester bonds"/>
    <property type="evidence" value="ECO:0007669"/>
    <property type="project" value="InterPro"/>
</dbReference>
<evidence type="ECO:0008006" key="3">
    <source>
        <dbReference type="Google" id="ProtNLM"/>
    </source>
</evidence>
<dbReference type="InterPro" id="IPR036514">
    <property type="entry name" value="SGNH_hydro_sf"/>
</dbReference>
<accession>A0A4Q9MNL1</accession>
<dbReference type="PANTHER" id="PTHR45648:SF22">
    <property type="entry name" value="GDSL LIPASE_ACYLHYDROLASE FAMILY PROTEIN (AFU_ORTHOLOGUE AFUA_4G14700)"/>
    <property type="match status" value="1"/>
</dbReference>